<keyword evidence="1" id="KW-0472">Membrane</keyword>
<sequence length="56" mass="6533">MELIIFLVIIIGIVYGWRDYKKKAKAAENEEVRNTFVPLFLLALLVVLIVYVFIFS</sequence>
<accession>A0A9X4AJW9</accession>
<reference evidence="2" key="1">
    <citation type="submission" date="2022-06" db="EMBL/GenBank/DDBJ databases">
        <title>Aquibacillus sp. a new bacterium isolated from soil saline samples.</title>
        <authorList>
            <person name="Galisteo C."/>
            <person name="De La Haba R."/>
            <person name="Sanchez-Porro C."/>
            <person name="Ventosa A."/>
        </authorList>
    </citation>
    <scope>NUCLEOTIDE SEQUENCE</scope>
    <source>
        <strain evidence="2">JCM 12387</strain>
    </source>
</reference>
<dbReference type="AlphaFoldDB" id="A0A9X4AJW9"/>
<dbReference type="RefSeq" id="WP_259868110.1">
    <property type="nucleotide sequence ID" value="NZ_JAMQJZ010000018.1"/>
</dbReference>
<organism evidence="2 3">
    <name type="scientific">Aquibacillus koreensis</name>
    <dbReference type="NCBI Taxonomy" id="279446"/>
    <lineage>
        <taxon>Bacteria</taxon>
        <taxon>Bacillati</taxon>
        <taxon>Bacillota</taxon>
        <taxon>Bacilli</taxon>
        <taxon>Bacillales</taxon>
        <taxon>Bacillaceae</taxon>
        <taxon>Aquibacillus</taxon>
    </lineage>
</organism>
<feature type="transmembrane region" description="Helical" evidence="1">
    <location>
        <begin position="35"/>
        <end position="55"/>
    </location>
</feature>
<keyword evidence="3" id="KW-1185">Reference proteome</keyword>
<evidence type="ECO:0000313" key="3">
    <source>
        <dbReference type="Proteomes" id="UP001145072"/>
    </source>
</evidence>
<comment type="caution">
    <text evidence="2">The sequence shown here is derived from an EMBL/GenBank/DDBJ whole genome shotgun (WGS) entry which is preliminary data.</text>
</comment>
<protein>
    <submittedName>
        <fullName evidence="2">Uncharacterized protein</fullName>
    </submittedName>
</protein>
<keyword evidence="1" id="KW-0812">Transmembrane</keyword>
<dbReference type="Proteomes" id="UP001145072">
    <property type="component" value="Unassembled WGS sequence"/>
</dbReference>
<evidence type="ECO:0000256" key="1">
    <source>
        <dbReference type="SAM" id="Phobius"/>
    </source>
</evidence>
<keyword evidence="1" id="KW-1133">Transmembrane helix</keyword>
<evidence type="ECO:0000313" key="2">
    <source>
        <dbReference type="EMBL" id="MDC3422259.1"/>
    </source>
</evidence>
<gene>
    <name evidence="2" type="ORF">NC661_18065</name>
</gene>
<dbReference type="EMBL" id="JAMQJZ010000018">
    <property type="protein sequence ID" value="MDC3422259.1"/>
    <property type="molecule type" value="Genomic_DNA"/>
</dbReference>
<name>A0A9X4AJW9_9BACI</name>
<proteinExistence type="predicted"/>